<evidence type="ECO:0000256" key="3">
    <source>
        <dbReference type="ARBA" id="ARBA00023239"/>
    </source>
</evidence>
<dbReference type="GO" id="GO:0016829">
    <property type="term" value="F:lyase activity"/>
    <property type="evidence" value="ECO:0007669"/>
    <property type="project" value="UniProtKB-KW"/>
</dbReference>
<dbReference type="InterPro" id="IPR003773">
    <property type="entry name" value="Menaquinone_biosynth"/>
</dbReference>
<evidence type="ECO:0000313" key="5">
    <source>
        <dbReference type="Proteomes" id="UP000520814"/>
    </source>
</evidence>
<dbReference type="EMBL" id="JACHGW010000001">
    <property type="protein sequence ID" value="MBB6049065.1"/>
    <property type="molecule type" value="Genomic_DNA"/>
</dbReference>
<dbReference type="GO" id="GO:0009234">
    <property type="term" value="P:menaquinone biosynthetic process"/>
    <property type="evidence" value="ECO:0007669"/>
    <property type="project" value="UniProtKB-UniPathway"/>
</dbReference>
<dbReference type="EC" id="1.14.-.-" evidence="4"/>
<keyword evidence="4" id="KW-0560">Oxidoreductase</keyword>
<gene>
    <name evidence="4" type="ORF">HNQ39_000827</name>
</gene>
<evidence type="ECO:0000256" key="1">
    <source>
        <dbReference type="ARBA" id="ARBA00004863"/>
    </source>
</evidence>
<dbReference type="PANTHER" id="PTHR37167:SF1">
    <property type="entry name" value="1,4-DIHYDROXY-6-NAPHTOATE SYNTHASE"/>
    <property type="match status" value="1"/>
</dbReference>
<keyword evidence="3" id="KW-0456">Lyase</keyword>
<dbReference type="InterPro" id="IPR030869">
    <property type="entry name" value="MqnD"/>
</dbReference>
<dbReference type="SUPFAM" id="SSF53850">
    <property type="entry name" value="Periplasmic binding protein-like II"/>
    <property type="match status" value="1"/>
</dbReference>
<proteinExistence type="predicted"/>
<keyword evidence="2" id="KW-0474">Menaquinone biosynthesis</keyword>
<evidence type="ECO:0000256" key="2">
    <source>
        <dbReference type="ARBA" id="ARBA00022428"/>
    </source>
</evidence>
<accession>A0A7W9W5M7</accession>
<dbReference type="Gene3D" id="3.40.190.10">
    <property type="entry name" value="Periplasmic binding protein-like II"/>
    <property type="match status" value="2"/>
</dbReference>
<comment type="caution">
    <text evidence="4">The sequence shown here is derived from an EMBL/GenBank/DDBJ whole genome shotgun (WGS) entry which is preliminary data.</text>
</comment>
<dbReference type="UniPathway" id="UPA00079"/>
<name>A0A7W9W5M7_ARMRO</name>
<protein>
    <submittedName>
        <fullName evidence="4">1,4-dihydroxy-6-naphthoate synthase</fullName>
        <ecNumber evidence="4">1.14.-.-</ecNumber>
    </submittedName>
</protein>
<evidence type="ECO:0000313" key="4">
    <source>
        <dbReference type="EMBL" id="MBB6049065.1"/>
    </source>
</evidence>
<sequence length="270" mass="29266">MTLQLCISPCPNDVYIFAGILLGHVAHPELTFETTYLDVQAANEAAATEQFDIIKVSYAAYPALKTAYELLPCGGALGRGCGPLLLKNGDAPFDPTQTVLAPGAQTTANFLLDFWLNNPPLREAGGGRRLGAGGRQYLPFDTLYEELRTVPGAQGVVIHEKRFTYEADGLTLIQDLGEFWEAQTGYAIPLGAILCRRALGLADPVAALIRESLTWADSHREQALALCREHAQDLTDGVIEAHIGLYVNAYSYDLGSEGNAAVDYFTSNWN</sequence>
<dbReference type="Pfam" id="PF02621">
    <property type="entry name" value="VitK2_biosynth"/>
    <property type="match status" value="1"/>
</dbReference>
<dbReference type="Proteomes" id="UP000520814">
    <property type="component" value="Unassembled WGS sequence"/>
</dbReference>
<organism evidence="4 5">
    <name type="scientific">Armatimonas rosea</name>
    <dbReference type="NCBI Taxonomy" id="685828"/>
    <lineage>
        <taxon>Bacteria</taxon>
        <taxon>Bacillati</taxon>
        <taxon>Armatimonadota</taxon>
        <taxon>Armatimonadia</taxon>
        <taxon>Armatimonadales</taxon>
        <taxon>Armatimonadaceae</taxon>
        <taxon>Armatimonas</taxon>
    </lineage>
</organism>
<reference evidence="4 5" key="1">
    <citation type="submission" date="2020-08" db="EMBL/GenBank/DDBJ databases">
        <title>Genomic Encyclopedia of Type Strains, Phase IV (KMG-IV): sequencing the most valuable type-strain genomes for metagenomic binning, comparative biology and taxonomic classification.</title>
        <authorList>
            <person name="Goeker M."/>
        </authorList>
    </citation>
    <scope>NUCLEOTIDE SEQUENCE [LARGE SCALE GENOMIC DNA]</scope>
    <source>
        <strain evidence="4 5">DSM 23562</strain>
    </source>
</reference>
<comment type="pathway">
    <text evidence="1">Quinol/quinone metabolism; menaquinone biosynthesis.</text>
</comment>
<dbReference type="GO" id="GO:0016491">
    <property type="term" value="F:oxidoreductase activity"/>
    <property type="evidence" value="ECO:0007669"/>
    <property type="project" value="UniProtKB-KW"/>
</dbReference>
<dbReference type="PANTHER" id="PTHR37167">
    <property type="entry name" value="1,4-DIHYDROXY-6-NAPHTOATE SYNTHASE"/>
    <property type="match status" value="1"/>
</dbReference>
<dbReference type="RefSeq" id="WP_184192685.1">
    <property type="nucleotide sequence ID" value="NZ_JACHGW010000001.1"/>
</dbReference>
<keyword evidence="5" id="KW-1185">Reference proteome</keyword>
<dbReference type="AlphaFoldDB" id="A0A7W9W5M7"/>